<feature type="repeat" description="TPR" evidence="2">
    <location>
        <begin position="7"/>
        <end position="40"/>
    </location>
</feature>
<dbReference type="PROSITE" id="PS50005">
    <property type="entry name" value="TPR"/>
    <property type="match status" value="1"/>
</dbReference>
<feature type="domain" description="F-box protein Hrt3/FBXO9 C-terminal" evidence="3">
    <location>
        <begin position="168"/>
        <end position="239"/>
    </location>
</feature>
<evidence type="ECO:0000313" key="4">
    <source>
        <dbReference type="EMBL" id="QGN15917.1"/>
    </source>
</evidence>
<keyword evidence="2" id="KW-0802">TPR repeat</keyword>
<dbReference type="InterPro" id="IPR045464">
    <property type="entry name" value="Hrt3/FBXO9_C"/>
</dbReference>
<name>A0ABX6EV61_KLUMA</name>
<protein>
    <submittedName>
        <fullName evidence="4">F-box protein HRT3</fullName>
    </submittedName>
</protein>
<reference evidence="4 5" key="1">
    <citation type="submission" date="2016-03" db="EMBL/GenBank/DDBJ databases">
        <title>How can Kluyveromyces marxianus grow so fast - potential evolutionary course in Saccharomyces Complex revealed by comparative genomics.</title>
        <authorList>
            <person name="Mo W."/>
            <person name="Lu W."/>
            <person name="Yang X."/>
            <person name="Qi J."/>
            <person name="Lv H."/>
        </authorList>
    </citation>
    <scope>NUCLEOTIDE SEQUENCE [LARGE SCALE GENOMIC DNA]</scope>
    <source>
        <strain evidence="4 5">FIM1</strain>
    </source>
</reference>
<evidence type="ECO:0000256" key="2">
    <source>
        <dbReference type="PROSITE-ProRule" id="PRU00339"/>
    </source>
</evidence>
<dbReference type="Proteomes" id="UP000422736">
    <property type="component" value="Chromosome 4"/>
</dbReference>
<proteinExistence type="predicted"/>
<dbReference type="EMBL" id="CP015057">
    <property type="protein sequence ID" value="QGN15917.1"/>
    <property type="molecule type" value="Genomic_DNA"/>
</dbReference>
<dbReference type="InterPro" id="IPR036047">
    <property type="entry name" value="F-box-like_dom_sf"/>
</dbReference>
<evidence type="ECO:0000259" key="3">
    <source>
        <dbReference type="Pfam" id="PF19270"/>
    </source>
</evidence>
<keyword evidence="5" id="KW-1185">Reference proteome</keyword>
<keyword evidence="1" id="KW-0833">Ubl conjugation pathway</keyword>
<dbReference type="PANTHER" id="PTHR12874:SF9">
    <property type="entry name" value="F-BOX ONLY PROTEIN 48"/>
    <property type="match status" value="1"/>
</dbReference>
<dbReference type="Pfam" id="PF19270">
    <property type="entry name" value="FBO_C"/>
    <property type="match status" value="1"/>
</dbReference>
<dbReference type="InterPro" id="IPR019734">
    <property type="entry name" value="TPR_rpt"/>
</dbReference>
<dbReference type="SUPFAM" id="SSF81383">
    <property type="entry name" value="F-box domain"/>
    <property type="match status" value="1"/>
</dbReference>
<evidence type="ECO:0000313" key="5">
    <source>
        <dbReference type="Proteomes" id="UP000422736"/>
    </source>
</evidence>
<gene>
    <name evidence="4" type="primary">HRT3</name>
    <name evidence="4" type="ORF">FIM1_2615</name>
</gene>
<dbReference type="SMART" id="SM00028">
    <property type="entry name" value="TPR"/>
    <property type="match status" value="1"/>
</dbReference>
<accession>A0ABX6EV61</accession>
<sequence length="339" mass="39375">MDEGIDAITLWEQGTAKERAGAMTDAIKYYRKALKIEPNVEKIYRKKLYEEWKLSEELKKLELSEGAENASTNEQSEEIPQEEIDLPPCWILEMLSDEILLRIINEIVLSSAETWVNLSLTCKKFNALCFSDSTPYRTFARYIYSRQVYNENEMRLNGISNVQTLADTIWGQNYKKMVTERPYIKFHGVYISVVNYLRHGSIPEGSSSLLNPIHMITYYRYLRFYPNGSCLRLLTTNDPSIVVPSFSNENQPDIKDADICTWSLSLDEGLGRLAIKRTRTKDELEFLEELQISNQGHRPFNKLKWINSSATKLDGTVMEFSLQKEKPFIFSRVKYYSTD</sequence>
<organism evidence="4 5">
    <name type="scientific">Kluyveromyces marxianus</name>
    <name type="common">Yeast</name>
    <name type="synonym">Candida kefyr</name>
    <dbReference type="NCBI Taxonomy" id="4911"/>
    <lineage>
        <taxon>Eukaryota</taxon>
        <taxon>Fungi</taxon>
        <taxon>Dikarya</taxon>
        <taxon>Ascomycota</taxon>
        <taxon>Saccharomycotina</taxon>
        <taxon>Saccharomycetes</taxon>
        <taxon>Saccharomycetales</taxon>
        <taxon>Saccharomycetaceae</taxon>
        <taxon>Kluyveromyces</taxon>
    </lineage>
</organism>
<evidence type="ECO:0000256" key="1">
    <source>
        <dbReference type="ARBA" id="ARBA00022786"/>
    </source>
</evidence>
<reference evidence="4 5" key="2">
    <citation type="submission" date="2019-11" db="EMBL/GenBank/DDBJ databases">
        <authorList>
            <person name="Lu H."/>
        </authorList>
    </citation>
    <scope>NUCLEOTIDE SEQUENCE [LARGE SCALE GENOMIC DNA]</scope>
    <source>
        <strain evidence="4 5">FIM1</strain>
    </source>
</reference>
<dbReference type="PANTHER" id="PTHR12874">
    <property type="entry name" value="F-BOX ONLY PROTEIN 48-RELATED"/>
    <property type="match status" value="1"/>
</dbReference>